<evidence type="ECO:0000313" key="2">
    <source>
        <dbReference type="Proteomes" id="UP000467193"/>
    </source>
</evidence>
<protein>
    <submittedName>
        <fullName evidence="1">Uncharacterized protein</fullName>
    </submittedName>
</protein>
<keyword evidence="2" id="KW-1185">Reference proteome</keyword>
<dbReference type="EMBL" id="AP022588">
    <property type="protein sequence ID" value="BBY28136.1"/>
    <property type="molecule type" value="Genomic_DNA"/>
</dbReference>
<evidence type="ECO:0000313" key="1">
    <source>
        <dbReference type="EMBL" id="BBY28136.1"/>
    </source>
</evidence>
<proteinExistence type="predicted"/>
<reference evidence="1 2" key="1">
    <citation type="journal article" date="2019" name="Emerg. Microbes Infect.">
        <title>Comprehensive subspecies identification of 175 nontuberculous mycobacteria species based on 7547 genomic profiles.</title>
        <authorList>
            <person name="Matsumoto Y."/>
            <person name="Kinjo T."/>
            <person name="Motooka D."/>
            <person name="Nabeya D."/>
            <person name="Jung N."/>
            <person name="Uechi K."/>
            <person name="Horii T."/>
            <person name="Iida T."/>
            <person name="Fujita J."/>
            <person name="Nakamura S."/>
        </authorList>
    </citation>
    <scope>NUCLEOTIDE SEQUENCE [LARGE SCALE GENOMIC DNA]</scope>
    <source>
        <strain evidence="1 2">JCM 17899</strain>
    </source>
</reference>
<dbReference type="Proteomes" id="UP000467193">
    <property type="component" value="Chromosome"/>
</dbReference>
<accession>A0A7I7QQL6</accession>
<dbReference type="KEGG" id="msei:MSEDJ_22320"/>
<dbReference type="AlphaFoldDB" id="A0A7I7QQL6"/>
<name>A0A7I7QQL6_9MYCO</name>
<gene>
    <name evidence="1" type="ORF">MSEDJ_22320</name>
</gene>
<organism evidence="1 2">
    <name type="scientific">Mycolicibacterium sediminis</name>
    <dbReference type="NCBI Taxonomy" id="1286180"/>
    <lineage>
        <taxon>Bacteria</taxon>
        <taxon>Bacillati</taxon>
        <taxon>Actinomycetota</taxon>
        <taxon>Actinomycetes</taxon>
        <taxon>Mycobacteriales</taxon>
        <taxon>Mycobacteriaceae</taxon>
        <taxon>Mycolicibacterium</taxon>
    </lineage>
</organism>
<sequence>MATRYFASGETKLISFEGDPMKDANAPARVYTPDTGWKATTDNYAMSVAITGEWDEIDSVDVKAQIERMEAKRMKRGG</sequence>